<evidence type="ECO:0000259" key="4">
    <source>
        <dbReference type="Pfam" id="PF00149"/>
    </source>
</evidence>
<dbReference type="InterPro" id="IPR051558">
    <property type="entry name" value="Metallophosphoesterase_PAP"/>
</dbReference>
<evidence type="ECO:0000256" key="1">
    <source>
        <dbReference type="ARBA" id="ARBA00022729"/>
    </source>
</evidence>
<gene>
    <name evidence="5" type="ORF">SAMN05444167_1224</name>
</gene>
<keyword evidence="2" id="KW-0378">Hydrolase</keyword>
<dbReference type="PANTHER" id="PTHR10161:SF14">
    <property type="entry name" value="TARTRATE-RESISTANT ACID PHOSPHATASE TYPE 5"/>
    <property type="match status" value="1"/>
</dbReference>
<protein>
    <submittedName>
        <fullName evidence="5">Calcineurin-like phosphoesterase</fullName>
    </submittedName>
</protein>
<dbReference type="GO" id="GO:0016787">
    <property type="term" value="F:hydrolase activity"/>
    <property type="evidence" value="ECO:0007669"/>
    <property type="project" value="UniProtKB-KW"/>
</dbReference>
<dbReference type="EMBL" id="LT629690">
    <property type="protein sequence ID" value="SDF04376.1"/>
    <property type="molecule type" value="Genomic_DNA"/>
</dbReference>
<reference evidence="5 6" key="1">
    <citation type="submission" date="2016-10" db="EMBL/GenBank/DDBJ databases">
        <authorList>
            <person name="de Groot N.N."/>
        </authorList>
    </citation>
    <scope>NUCLEOTIDE SEQUENCE [LARGE SCALE GENOMIC DNA]</scope>
    <source>
        <strain evidence="5 6">GAS232</strain>
    </source>
</reference>
<sequence length="404" mass="45488">MAQHPRLSHSDRNHSNGGQQIRFTPVVTNSELAIQKKQSEHKRFSPSIRDTVIHRWYKDAQKGNPEPMDLQITRRRFLQQTIGFSAAVLASQAIPAIAAQPHGEADLLMVGDWGYARPAAQELVAASMVKYIKSQRLHPQALLMLGDNWYDELPGGVDSPRWKTHFEDLYPANVFPGPAYAILGNHDYQMYPTSKVEAELAYARRPHTRWTMPAKWYSFDFPAKKPLIHFIALDSNMPHEIKPNPDGTPNINFTLTEEERVAQLAWLEKELAAPRLTPFTIVMAHHPVYTDGPHGDHAMLIRDWDPLLQRYGVHAYLAGHDHDLQHLEFHGHPTSFFLSGGGGADLYDLKITPDKRGPWAQKVNGFSHLSVTEKLLTLRHVDAAGNTLHAMTKTPDGKTSVISA</sequence>
<accession>A0A1G7HVU0</accession>
<dbReference type="AlphaFoldDB" id="A0A1G7HVU0"/>
<evidence type="ECO:0000256" key="2">
    <source>
        <dbReference type="ARBA" id="ARBA00022801"/>
    </source>
</evidence>
<keyword evidence="1" id="KW-0732">Signal</keyword>
<dbReference type="Proteomes" id="UP000182427">
    <property type="component" value="Chromosome I"/>
</dbReference>
<dbReference type="InterPro" id="IPR004843">
    <property type="entry name" value="Calcineurin-like_PHP"/>
</dbReference>
<feature type="region of interest" description="Disordered" evidence="3">
    <location>
        <begin position="1"/>
        <end position="22"/>
    </location>
</feature>
<evidence type="ECO:0000313" key="6">
    <source>
        <dbReference type="Proteomes" id="UP000182427"/>
    </source>
</evidence>
<evidence type="ECO:0000313" key="5">
    <source>
        <dbReference type="EMBL" id="SDF04376.1"/>
    </source>
</evidence>
<feature type="domain" description="Calcineurin-like phosphoesterase" evidence="4">
    <location>
        <begin position="108"/>
        <end position="323"/>
    </location>
</feature>
<dbReference type="SUPFAM" id="SSF56300">
    <property type="entry name" value="Metallo-dependent phosphatases"/>
    <property type="match status" value="1"/>
</dbReference>
<dbReference type="Gene3D" id="3.60.21.10">
    <property type="match status" value="1"/>
</dbReference>
<organism evidence="5 6">
    <name type="scientific">Terriglobus roseus</name>
    <dbReference type="NCBI Taxonomy" id="392734"/>
    <lineage>
        <taxon>Bacteria</taxon>
        <taxon>Pseudomonadati</taxon>
        <taxon>Acidobacteriota</taxon>
        <taxon>Terriglobia</taxon>
        <taxon>Terriglobales</taxon>
        <taxon>Acidobacteriaceae</taxon>
        <taxon>Terriglobus</taxon>
    </lineage>
</organism>
<dbReference type="InterPro" id="IPR029052">
    <property type="entry name" value="Metallo-depent_PP-like"/>
</dbReference>
<name>A0A1G7HVU0_9BACT</name>
<proteinExistence type="predicted"/>
<keyword evidence="6" id="KW-1185">Reference proteome</keyword>
<dbReference type="Pfam" id="PF00149">
    <property type="entry name" value="Metallophos"/>
    <property type="match status" value="1"/>
</dbReference>
<dbReference type="PANTHER" id="PTHR10161">
    <property type="entry name" value="TARTRATE-RESISTANT ACID PHOSPHATASE TYPE 5"/>
    <property type="match status" value="1"/>
</dbReference>
<evidence type="ECO:0000256" key="3">
    <source>
        <dbReference type="SAM" id="MobiDB-lite"/>
    </source>
</evidence>